<dbReference type="SUPFAM" id="SSF51735">
    <property type="entry name" value="NAD(P)-binding Rossmann-fold domains"/>
    <property type="match status" value="1"/>
</dbReference>
<gene>
    <name evidence="2" type="ORF">BLA29_005686</name>
</gene>
<accession>A0A1Y3BCT1</accession>
<proteinExistence type="predicted"/>
<dbReference type="InterPro" id="IPR036291">
    <property type="entry name" value="NAD(P)-bd_dom_sf"/>
</dbReference>
<dbReference type="OrthoDB" id="276721at2759"/>
<evidence type="ECO:0000313" key="3">
    <source>
        <dbReference type="Proteomes" id="UP000194236"/>
    </source>
</evidence>
<dbReference type="AlphaFoldDB" id="A0A1Y3BCT1"/>
<reference evidence="2 3" key="1">
    <citation type="submission" date="2017-03" db="EMBL/GenBank/DDBJ databases">
        <title>Genome Survey of Euroglyphus maynei.</title>
        <authorList>
            <person name="Arlian L.G."/>
            <person name="Morgan M.S."/>
            <person name="Rider S.D."/>
        </authorList>
    </citation>
    <scope>NUCLEOTIDE SEQUENCE [LARGE SCALE GENOMIC DNA]</scope>
    <source>
        <strain evidence="2">Arlian Lab</strain>
        <tissue evidence="2">Whole body</tissue>
    </source>
</reference>
<organism evidence="2 3">
    <name type="scientific">Euroglyphus maynei</name>
    <name type="common">Mayne's house dust mite</name>
    <dbReference type="NCBI Taxonomy" id="6958"/>
    <lineage>
        <taxon>Eukaryota</taxon>
        <taxon>Metazoa</taxon>
        <taxon>Ecdysozoa</taxon>
        <taxon>Arthropoda</taxon>
        <taxon>Chelicerata</taxon>
        <taxon>Arachnida</taxon>
        <taxon>Acari</taxon>
        <taxon>Acariformes</taxon>
        <taxon>Sarcoptiformes</taxon>
        <taxon>Astigmata</taxon>
        <taxon>Psoroptidia</taxon>
        <taxon>Analgoidea</taxon>
        <taxon>Pyroglyphidae</taxon>
        <taxon>Pyroglyphinae</taxon>
        <taxon>Euroglyphus</taxon>
    </lineage>
</organism>
<dbReference type="PANTHER" id="PTHR11092">
    <property type="entry name" value="SUGAR NUCLEOTIDE EPIMERASE RELATED"/>
    <property type="match status" value="1"/>
</dbReference>
<keyword evidence="3" id="KW-1185">Reference proteome</keyword>
<dbReference type="PANTHER" id="PTHR11092:SF0">
    <property type="entry name" value="EPIMERASE FAMILY PROTEIN SDR39U1"/>
    <property type="match status" value="1"/>
</dbReference>
<evidence type="ECO:0000313" key="2">
    <source>
        <dbReference type="EMBL" id="OTF77824.1"/>
    </source>
</evidence>
<protein>
    <recommendedName>
        <fullName evidence="1">DUF1731 domain-containing protein</fullName>
    </recommendedName>
</protein>
<dbReference type="Proteomes" id="UP000194236">
    <property type="component" value="Unassembled WGS sequence"/>
</dbReference>
<dbReference type="Pfam" id="PF08338">
    <property type="entry name" value="DUF1731"/>
    <property type="match status" value="1"/>
</dbReference>
<dbReference type="EMBL" id="MUJZ01030732">
    <property type="protein sequence ID" value="OTF77824.1"/>
    <property type="molecule type" value="Genomic_DNA"/>
</dbReference>
<comment type="caution">
    <text evidence="2">The sequence shown here is derived from an EMBL/GenBank/DDBJ whole genome shotgun (WGS) entry which is preliminary data.</text>
</comment>
<feature type="domain" description="DUF1731" evidence="1">
    <location>
        <begin position="74"/>
        <end position="121"/>
    </location>
</feature>
<sequence length="123" mass="14230">MYPLFFLGLGSKIGSGTQYMPWIHIEDICNIFIQALRNEKFTGIINGVAPEIVTNEQFTKTFAHVLRRPSFLFIPEQIIEFVFSQERAVMMTQGQKVISKRMEKLGVQIKYPTLEEAFKNILK</sequence>
<evidence type="ECO:0000259" key="1">
    <source>
        <dbReference type="Pfam" id="PF08338"/>
    </source>
</evidence>
<dbReference type="Gene3D" id="3.40.50.720">
    <property type="entry name" value="NAD(P)-binding Rossmann-like Domain"/>
    <property type="match status" value="1"/>
</dbReference>
<dbReference type="InterPro" id="IPR013549">
    <property type="entry name" value="DUF1731"/>
</dbReference>
<name>A0A1Y3BCT1_EURMA</name>